<dbReference type="GO" id="GO:0046872">
    <property type="term" value="F:metal ion binding"/>
    <property type="evidence" value="ECO:0007669"/>
    <property type="project" value="UniProtKB-KW"/>
</dbReference>
<dbReference type="InterPro" id="IPR050072">
    <property type="entry name" value="Peptidase_M20A"/>
</dbReference>
<keyword evidence="2" id="KW-0479">Metal-binding</keyword>
<keyword evidence="8" id="KW-1185">Reference proteome</keyword>
<dbReference type="Gene3D" id="3.30.70.360">
    <property type="match status" value="1"/>
</dbReference>
<gene>
    <name evidence="7" type="ORF">CAL19_00490</name>
</gene>
<dbReference type="PROSITE" id="PS00758">
    <property type="entry name" value="ARGE_DAPE_CPG2_1"/>
    <property type="match status" value="1"/>
</dbReference>
<dbReference type="PIRSF" id="PIRSF037238">
    <property type="entry name" value="Carboxypeptidase_G2"/>
    <property type="match status" value="1"/>
</dbReference>
<name>A0A261RRK6_9BORD</name>
<accession>A0A261RRK6</accession>
<dbReference type="AlphaFoldDB" id="A0A261RRK6"/>
<feature type="active site" description="Proton acceptor" evidence="5">
    <location>
        <position position="142"/>
    </location>
</feature>
<dbReference type="SUPFAM" id="SSF53187">
    <property type="entry name" value="Zn-dependent exopeptidases"/>
    <property type="match status" value="1"/>
</dbReference>
<dbReference type="Proteomes" id="UP000216947">
    <property type="component" value="Unassembled WGS sequence"/>
</dbReference>
<comment type="cofactor">
    <cofactor evidence="1">
        <name>Zn(2+)</name>
        <dbReference type="ChEBI" id="CHEBI:29105"/>
    </cofactor>
</comment>
<evidence type="ECO:0000256" key="2">
    <source>
        <dbReference type="ARBA" id="ARBA00022723"/>
    </source>
</evidence>
<dbReference type="EMBL" id="NEVK01000001">
    <property type="protein sequence ID" value="OZI27250.1"/>
    <property type="molecule type" value="Genomic_DNA"/>
</dbReference>
<feature type="active site" evidence="5">
    <location>
        <position position="82"/>
    </location>
</feature>
<evidence type="ECO:0000313" key="7">
    <source>
        <dbReference type="EMBL" id="OZI27250.1"/>
    </source>
</evidence>
<feature type="domain" description="Peptidase M20 dimerisation" evidence="6">
    <location>
        <begin position="178"/>
        <end position="273"/>
    </location>
</feature>
<evidence type="ECO:0000313" key="8">
    <source>
        <dbReference type="Proteomes" id="UP000216947"/>
    </source>
</evidence>
<evidence type="ECO:0000256" key="5">
    <source>
        <dbReference type="PIRSR" id="PIRSR037238-1"/>
    </source>
</evidence>
<dbReference type="CDD" id="cd03885">
    <property type="entry name" value="M20_CPDG2"/>
    <property type="match status" value="1"/>
</dbReference>
<dbReference type="PANTHER" id="PTHR43808:SF9">
    <property type="entry name" value="BLL0789 PROTEIN"/>
    <property type="match status" value="1"/>
</dbReference>
<dbReference type="SUPFAM" id="SSF55031">
    <property type="entry name" value="Bacterial exopeptidase dimerisation domain"/>
    <property type="match status" value="1"/>
</dbReference>
<dbReference type="InterPro" id="IPR017150">
    <property type="entry name" value="Pept_M20_glutamate_carboxypep"/>
</dbReference>
<dbReference type="InterPro" id="IPR036264">
    <property type="entry name" value="Bact_exopeptidase_dim_dom"/>
</dbReference>
<dbReference type="Gene3D" id="3.40.630.10">
    <property type="entry name" value="Zn peptidases"/>
    <property type="match status" value="1"/>
</dbReference>
<evidence type="ECO:0000259" key="6">
    <source>
        <dbReference type="Pfam" id="PF07687"/>
    </source>
</evidence>
<organism evidence="7 8">
    <name type="scientific">Bordetella genomosp. 7</name>
    <dbReference type="NCBI Taxonomy" id="1416805"/>
    <lineage>
        <taxon>Bacteria</taxon>
        <taxon>Pseudomonadati</taxon>
        <taxon>Pseudomonadota</taxon>
        <taxon>Betaproteobacteria</taxon>
        <taxon>Burkholderiales</taxon>
        <taxon>Alcaligenaceae</taxon>
        <taxon>Bordetella</taxon>
    </lineage>
</organism>
<dbReference type="GO" id="GO:0016787">
    <property type="term" value="F:hydrolase activity"/>
    <property type="evidence" value="ECO:0007669"/>
    <property type="project" value="UniProtKB-KW"/>
</dbReference>
<dbReference type="PANTHER" id="PTHR43808">
    <property type="entry name" value="ACETYLORNITHINE DEACETYLASE"/>
    <property type="match status" value="1"/>
</dbReference>
<dbReference type="InterPro" id="IPR002933">
    <property type="entry name" value="Peptidase_M20"/>
</dbReference>
<keyword evidence="3" id="KW-0378">Hydrolase</keyword>
<comment type="caution">
    <text evidence="7">The sequence shown here is derived from an EMBL/GenBank/DDBJ whole genome shotgun (WGS) entry which is preliminary data.</text>
</comment>
<evidence type="ECO:0000256" key="1">
    <source>
        <dbReference type="ARBA" id="ARBA00001947"/>
    </source>
</evidence>
<dbReference type="Pfam" id="PF01546">
    <property type="entry name" value="Peptidase_M20"/>
    <property type="match status" value="1"/>
</dbReference>
<keyword evidence="4" id="KW-0862">Zinc</keyword>
<dbReference type="Pfam" id="PF07687">
    <property type="entry name" value="M20_dimer"/>
    <property type="match status" value="1"/>
</dbReference>
<dbReference type="InterPro" id="IPR011650">
    <property type="entry name" value="Peptidase_M20_dimer"/>
</dbReference>
<proteinExistence type="predicted"/>
<evidence type="ECO:0000256" key="4">
    <source>
        <dbReference type="ARBA" id="ARBA00022833"/>
    </source>
</evidence>
<sequence>MSSLPTTEEIVAGIQSWVQCESPSNSPQGVAAMAELVQAQASAAGLNVEITPLGPATGPLLYTTNRAPGDTRPGILVLAHLDTVHPVGTLQDNPCRVEGDRLYGPGSYDMKGGIYLALAALARLAQPGATRLPVDFLMVPDEETGSHASRASIERYAANAKYALVCEPARPNGGKCVTARKGTGMLRLDVKGRPAHAGMQHEKGRSAIREMAHQVLALEAMTDYERGVTVSVGTIAGGTVTNTVPARCRCVVDFRVPDMGAAEDVLRRMRNLCAVGPDVELDINVELNRPPMVRTDAAAALLSRAQQYAREAGFALEEAPMTGGGSDANFTSAIGVPTLDGLGADGDGAHTLHEYILVSTLQTRLKFWELLLRELA</sequence>
<evidence type="ECO:0000256" key="3">
    <source>
        <dbReference type="ARBA" id="ARBA00022801"/>
    </source>
</evidence>
<reference evidence="8" key="1">
    <citation type="submission" date="2017-05" db="EMBL/GenBank/DDBJ databases">
        <title>Complete and WGS of Bordetella genogroups.</title>
        <authorList>
            <person name="Spilker T."/>
            <person name="Lipuma J."/>
        </authorList>
    </citation>
    <scope>NUCLEOTIDE SEQUENCE [LARGE SCALE GENOMIC DNA]</scope>
    <source>
        <strain evidence="8">AU18089</strain>
    </source>
</reference>
<protein>
    <submittedName>
        <fullName evidence="7">Peptidase</fullName>
    </submittedName>
</protein>
<dbReference type="InterPro" id="IPR001261">
    <property type="entry name" value="ArgE/DapE_CS"/>
</dbReference>
<dbReference type="RefSeq" id="WP_094795747.1">
    <property type="nucleotide sequence ID" value="NZ_NEVK01000001.1"/>
</dbReference>